<comment type="similarity">
    <text evidence="1 12">Belongs to the thymidylate kinase family.</text>
</comment>
<evidence type="ECO:0000313" key="14">
    <source>
        <dbReference type="EMBL" id="MBK0398498.1"/>
    </source>
</evidence>
<proteinExistence type="inferred from homology"/>
<name>A0A8J7M596_9RHOB</name>
<protein>
    <recommendedName>
        <fullName evidence="3 12">Thymidylate kinase</fullName>
        <ecNumber evidence="2 12">2.7.4.9</ecNumber>
    </recommendedName>
    <alternativeName>
        <fullName evidence="9 12">dTMP kinase</fullName>
    </alternativeName>
</protein>
<evidence type="ECO:0000256" key="2">
    <source>
        <dbReference type="ARBA" id="ARBA00012980"/>
    </source>
</evidence>
<dbReference type="FunFam" id="3.40.50.300:FF:000225">
    <property type="entry name" value="Thymidylate kinase"/>
    <property type="match status" value="1"/>
</dbReference>
<comment type="function">
    <text evidence="11 12">Phosphorylation of dTMP to form dTDP in both de novo and salvage pathways of dTTP synthesis.</text>
</comment>
<dbReference type="PANTHER" id="PTHR10344">
    <property type="entry name" value="THYMIDYLATE KINASE"/>
    <property type="match status" value="1"/>
</dbReference>
<dbReference type="RefSeq" id="WP_200607640.1">
    <property type="nucleotide sequence ID" value="NZ_JAEHHL010000001.1"/>
</dbReference>
<dbReference type="SUPFAM" id="SSF52540">
    <property type="entry name" value="P-loop containing nucleoside triphosphate hydrolases"/>
    <property type="match status" value="1"/>
</dbReference>
<keyword evidence="5 12" id="KW-0545">Nucleotide biosynthesis</keyword>
<dbReference type="InterPro" id="IPR027417">
    <property type="entry name" value="P-loop_NTPase"/>
</dbReference>
<evidence type="ECO:0000256" key="4">
    <source>
        <dbReference type="ARBA" id="ARBA00022679"/>
    </source>
</evidence>
<dbReference type="GO" id="GO:0005524">
    <property type="term" value="F:ATP binding"/>
    <property type="evidence" value="ECO:0007669"/>
    <property type="project" value="UniProtKB-UniRule"/>
</dbReference>
<dbReference type="PROSITE" id="PS01331">
    <property type="entry name" value="THYMIDYLATE_KINASE"/>
    <property type="match status" value="1"/>
</dbReference>
<sequence length="232" mass="24512">MAEARAASGRGAGSDQGSGGVFITLEGIDGTGKSTQARLLAERLRAFGRDVVLTREPGGAPGAEEIRRLLVEGEPGRWSSETETLLFTAARRDHLERVIAPGLARGAVVICDRFADSTRAYQGLAGGSGRDFVDRLHALAIGIEPDLTLILELAPDTALARASSRSDASAGPREDRFERKGADFQSRLAAAFRDIAAAAPERCHLIDANAAPDEVAARIWARVERLAGAMAP</sequence>
<dbReference type="PANTHER" id="PTHR10344:SF4">
    <property type="entry name" value="UMP-CMP KINASE 2, MITOCHONDRIAL"/>
    <property type="match status" value="1"/>
</dbReference>
<evidence type="ECO:0000256" key="7">
    <source>
        <dbReference type="ARBA" id="ARBA00022777"/>
    </source>
</evidence>
<evidence type="ECO:0000256" key="3">
    <source>
        <dbReference type="ARBA" id="ARBA00017144"/>
    </source>
</evidence>
<comment type="caution">
    <text evidence="14">The sequence shown here is derived from an EMBL/GenBank/DDBJ whole genome shotgun (WGS) entry which is preliminary data.</text>
</comment>
<keyword evidence="15" id="KW-1185">Reference proteome</keyword>
<evidence type="ECO:0000256" key="5">
    <source>
        <dbReference type="ARBA" id="ARBA00022727"/>
    </source>
</evidence>
<evidence type="ECO:0000256" key="10">
    <source>
        <dbReference type="ARBA" id="ARBA00048743"/>
    </source>
</evidence>
<organism evidence="14 15">
    <name type="scientific">Thermohalobaculum xanthum</name>
    <dbReference type="NCBI Taxonomy" id="2753746"/>
    <lineage>
        <taxon>Bacteria</taxon>
        <taxon>Pseudomonadati</taxon>
        <taxon>Pseudomonadota</taxon>
        <taxon>Alphaproteobacteria</taxon>
        <taxon>Rhodobacterales</taxon>
        <taxon>Paracoccaceae</taxon>
        <taxon>Thermohalobaculum</taxon>
    </lineage>
</organism>
<dbReference type="GO" id="GO:0006235">
    <property type="term" value="P:dTTP biosynthetic process"/>
    <property type="evidence" value="ECO:0007669"/>
    <property type="project" value="UniProtKB-UniRule"/>
</dbReference>
<evidence type="ECO:0000256" key="12">
    <source>
        <dbReference type="HAMAP-Rule" id="MF_00165"/>
    </source>
</evidence>
<dbReference type="EMBL" id="JAEHHL010000001">
    <property type="protein sequence ID" value="MBK0398498.1"/>
    <property type="molecule type" value="Genomic_DNA"/>
</dbReference>
<feature type="domain" description="Thymidylate kinase-like" evidence="13">
    <location>
        <begin position="25"/>
        <end position="219"/>
    </location>
</feature>
<comment type="catalytic activity">
    <reaction evidence="10 12">
        <text>dTMP + ATP = dTDP + ADP</text>
        <dbReference type="Rhea" id="RHEA:13517"/>
        <dbReference type="ChEBI" id="CHEBI:30616"/>
        <dbReference type="ChEBI" id="CHEBI:58369"/>
        <dbReference type="ChEBI" id="CHEBI:63528"/>
        <dbReference type="ChEBI" id="CHEBI:456216"/>
        <dbReference type="EC" id="2.7.4.9"/>
    </reaction>
</comment>
<keyword evidence="7 12" id="KW-0418">Kinase</keyword>
<evidence type="ECO:0000313" key="15">
    <source>
        <dbReference type="Proteomes" id="UP000655420"/>
    </source>
</evidence>
<keyword evidence="8 12" id="KW-0067">ATP-binding</keyword>
<dbReference type="GO" id="GO:0006233">
    <property type="term" value="P:dTDP biosynthetic process"/>
    <property type="evidence" value="ECO:0007669"/>
    <property type="project" value="InterPro"/>
</dbReference>
<dbReference type="CDD" id="cd01672">
    <property type="entry name" value="TMPK"/>
    <property type="match status" value="1"/>
</dbReference>
<dbReference type="InterPro" id="IPR039430">
    <property type="entry name" value="Thymidylate_kin-like_dom"/>
</dbReference>
<keyword evidence="4 12" id="KW-0808">Transferase</keyword>
<reference evidence="14" key="1">
    <citation type="submission" date="2020-12" db="EMBL/GenBank/DDBJ databases">
        <title>Bacterial taxonomy.</title>
        <authorList>
            <person name="Pan X."/>
        </authorList>
    </citation>
    <scope>NUCLEOTIDE SEQUENCE</scope>
    <source>
        <strain evidence="14">M0105</strain>
    </source>
</reference>
<evidence type="ECO:0000256" key="11">
    <source>
        <dbReference type="ARBA" id="ARBA00057735"/>
    </source>
</evidence>
<evidence type="ECO:0000256" key="8">
    <source>
        <dbReference type="ARBA" id="ARBA00022840"/>
    </source>
</evidence>
<dbReference type="InterPro" id="IPR018094">
    <property type="entry name" value="Thymidylate_kinase"/>
</dbReference>
<evidence type="ECO:0000256" key="1">
    <source>
        <dbReference type="ARBA" id="ARBA00009776"/>
    </source>
</evidence>
<dbReference type="InterPro" id="IPR018095">
    <property type="entry name" value="Thymidylate_kin_CS"/>
</dbReference>
<evidence type="ECO:0000256" key="9">
    <source>
        <dbReference type="ARBA" id="ARBA00029962"/>
    </source>
</evidence>
<dbReference type="Gene3D" id="3.40.50.300">
    <property type="entry name" value="P-loop containing nucleotide triphosphate hydrolases"/>
    <property type="match status" value="1"/>
</dbReference>
<dbReference type="GO" id="GO:0004798">
    <property type="term" value="F:dTMP kinase activity"/>
    <property type="evidence" value="ECO:0007669"/>
    <property type="project" value="UniProtKB-UniRule"/>
</dbReference>
<dbReference type="Proteomes" id="UP000655420">
    <property type="component" value="Unassembled WGS sequence"/>
</dbReference>
<keyword evidence="6 12" id="KW-0547">Nucleotide-binding</keyword>
<evidence type="ECO:0000256" key="6">
    <source>
        <dbReference type="ARBA" id="ARBA00022741"/>
    </source>
</evidence>
<dbReference type="HAMAP" id="MF_00165">
    <property type="entry name" value="Thymidylate_kinase"/>
    <property type="match status" value="1"/>
</dbReference>
<dbReference type="AlphaFoldDB" id="A0A8J7M596"/>
<dbReference type="Pfam" id="PF02223">
    <property type="entry name" value="Thymidylate_kin"/>
    <property type="match status" value="1"/>
</dbReference>
<dbReference type="GO" id="GO:0005829">
    <property type="term" value="C:cytosol"/>
    <property type="evidence" value="ECO:0007669"/>
    <property type="project" value="TreeGrafter"/>
</dbReference>
<dbReference type="NCBIfam" id="TIGR00041">
    <property type="entry name" value="DTMP_kinase"/>
    <property type="match status" value="1"/>
</dbReference>
<evidence type="ECO:0000259" key="13">
    <source>
        <dbReference type="Pfam" id="PF02223"/>
    </source>
</evidence>
<dbReference type="EC" id="2.7.4.9" evidence="2 12"/>
<dbReference type="GO" id="GO:0006227">
    <property type="term" value="P:dUDP biosynthetic process"/>
    <property type="evidence" value="ECO:0007669"/>
    <property type="project" value="TreeGrafter"/>
</dbReference>
<gene>
    <name evidence="12" type="primary">tmk</name>
    <name evidence="14" type="ORF">H0I76_04805</name>
</gene>
<accession>A0A8J7M596</accession>
<feature type="binding site" evidence="12">
    <location>
        <begin position="27"/>
        <end position="34"/>
    </location>
    <ligand>
        <name>ATP</name>
        <dbReference type="ChEBI" id="CHEBI:30616"/>
    </ligand>
</feature>